<reference evidence="3" key="1">
    <citation type="submission" date="2016-10" db="EMBL/GenBank/DDBJ databases">
        <authorList>
            <person name="Varghese N."/>
            <person name="Submissions S."/>
        </authorList>
    </citation>
    <scope>NUCLEOTIDE SEQUENCE [LARGE SCALE GENOMIC DNA]</scope>
    <source>
        <strain evidence="3">Jip14</strain>
    </source>
</reference>
<dbReference type="InterPro" id="IPR009325">
    <property type="entry name" value="DUF983"/>
</dbReference>
<dbReference type="Pfam" id="PF06170">
    <property type="entry name" value="DUF983"/>
    <property type="match status" value="1"/>
</dbReference>
<dbReference type="Proteomes" id="UP000198916">
    <property type="component" value="Unassembled WGS sequence"/>
</dbReference>
<feature type="transmembrane region" description="Helical" evidence="1">
    <location>
        <begin position="86"/>
        <end position="105"/>
    </location>
</feature>
<keyword evidence="1" id="KW-0472">Membrane</keyword>
<organism evidence="2 3">
    <name type="scientific">Parapedobacter koreensis</name>
    <dbReference type="NCBI Taxonomy" id="332977"/>
    <lineage>
        <taxon>Bacteria</taxon>
        <taxon>Pseudomonadati</taxon>
        <taxon>Bacteroidota</taxon>
        <taxon>Sphingobacteriia</taxon>
        <taxon>Sphingobacteriales</taxon>
        <taxon>Sphingobacteriaceae</taxon>
        <taxon>Parapedobacter</taxon>
    </lineage>
</organism>
<evidence type="ECO:0000313" key="2">
    <source>
        <dbReference type="EMBL" id="SEK39089.1"/>
    </source>
</evidence>
<dbReference type="EMBL" id="FNZR01000001">
    <property type="protein sequence ID" value="SEK39089.1"/>
    <property type="molecule type" value="Genomic_DNA"/>
</dbReference>
<name>A0A1H7GLX4_9SPHI</name>
<keyword evidence="3" id="KW-1185">Reference proteome</keyword>
<keyword evidence="1" id="KW-1133">Transmembrane helix</keyword>
<evidence type="ECO:0000256" key="1">
    <source>
        <dbReference type="SAM" id="Phobius"/>
    </source>
</evidence>
<evidence type="ECO:0008006" key="4">
    <source>
        <dbReference type="Google" id="ProtNLM"/>
    </source>
</evidence>
<sequence>MDTTTSFSAAVHAKCPRCRQGNIFIGKAYGLKIQKMNETCPHCGLRFEREPGYFYVAMFVSYAMVVAELVTACVGTYLLTGYMDGPWLYLVVAFATALVFAPFNYRYSRVILLHWLTPGLHYQPENKN</sequence>
<dbReference type="STRING" id="332977.SAMN05421740_101732"/>
<proteinExistence type="predicted"/>
<dbReference type="RefSeq" id="WP_090602799.1">
    <property type="nucleotide sequence ID" value="NZ_FNZR01000001.1"/>
</dbReference>
<evidence type="ECO:0000313" key="3">
    <source>
        <dbReference type="Proteomes" id="UP000198916"/>
    </source>
</evidence>
<accession>A0A1H7GLX4</accession>
<gene>
    <name evidence="2" type="ORF">SAMN05421740_101732</name>
</gene>
<protein>
    <recommendedName>
        <fullName evidence="4">DUF983 domain-containing protein</fullName>
    </recommendedName>
</protein>
<dbReference type="OrthoDB" id="9790326at2"/>
<feature type="transmembrane region" description="Helical" evidence="1">
    <location>
        <begin position="53"/>
        <end position="80"/>
    </location>
</feature>
<dbReference type="AlphaFoldDB" id="A0A1H7GLX4"/>
<keyword evidence="1" id="KW-0812">Transmembrane</keyword>